<dbReference type="InterPro" id="IPR038010">
    <property type="entry name" value="YhfW_C"/>
</dbReference>
<evidence type="ECO:0000256" key="5">
    <source>
        <dbReference type="ARBA" id="ARBA00023157"/>
    </source>
</evidence>
<gene>
    <name evidence="7" type="ORF">AOX59_09200</name>
</gene>
<dbReference type="CDD" id="cd03477">
    <property type="entry name" value="Rieske_YhfW_C"/>
    <property type="match status" value="1"/>
</dbReference>
<dbReference type="OrthoDB" id="9767869at2"/>
<feature type="domain" description="Rieske" evidence="6">
    <location>
        <begin position="427"/>
        <end position="521"/>
    </location>
</feature>
<keyword evidence="5" id="KW-1015">Disulfide bond</keyword>
<reference evidence="7 8" key="1">
    <citation type="submission" date="2016-01" db="EMBL/GenBank/DDBJ databases">
        <title>Complete genome sequence of strain Lentibacillus amyloliquefaciens LAM0015T isolated from saline sediment.</title>
        <authorList>
            <person name="Wang J.-L."/>
            <person name="He M.-X."/>
        </authorList>
    </citation>
    <scope>NUCLEOTIDE SEQUENCE [LARGE SCALE GENOMIC DNA]</scope>
    <source>
        <strain evidence="7 8">LAM0015</strain>
    </source>
</reference>
<dbReference type="InterPro" id="IPR017941">
    <property type="entry name" value="Rieske_2Fe-2S"/>
</dbReference>
<dbReference type="Gene3D" id="3.50.50.60">
    <property type="entry name" value="FAD/NAD(P)-binding domain"/>
    <property type="match status" value="1"/>
</dbReference>
<dbReference type="GO" id="GO:0005737">
    <property type="term" value="C:cytoplasm"/>
    <property type="evidence" value="ECO:0007669"/>
    <property type="project" value="TreeGrafter"/>
</dbReference>
<dbReference type="GO" id="GO:0046872">
    <property type="term" value="F:metal ion binding"/>
    <property type="evidence" value="ECO:0007669"/>
    <property type="project" value="UniProtKB-KW"/>
</dbReference>
<dbReference type="InterPro" id="IPR005805">
    <property type="entry name" value="Rieske_Fe-S_prot_C"/>
</dbReference>
<keyword evidence="4" id="KW-0411">Iron-sulfur</keyword>
<dbReference type="STRING" id="1472767.AOX59_09200"/>
<name>A0A0U4DTU6_9BACI</name>
<evidence type="ECO:0000313" key="7">
    <source>
        <dbReference type="EMBL" id="ALX48776.1"/>
    </source>
</evidence>
<dbReference type="InterPro" id="IPR036922">
    <property type="entry name" value="Rieske_2Fe-2S_sf"/>
</dbReference>
<dbReference type="Pfam" id="PF01266">
    <property type="entry name" value="DAO"/>
    <property type="match status" value="1"/>
</dbReference>
<dbReference type="AlphaFoldDB" id="A0A0U4DTU6"/>
<keyword evidence="3" id="KW-0408">Iron</keyword>
<dbReference type="FunFam" id="2.102.10.10:FF:000014">
    <property type="entry name" value="Oxidoreductase, FAD dependent"/>
    <property type="match status" value="1"/>
</dbReference>
<dbReference type="InterPro" id="IPR036188">
    <property type="entry name" value="FAD/NAD-bd_sf"/>
</dbReference>
<dbReference type="EMBL" id="CP013862">
    <property type="protein sequence ID" value="ALX48776.1"/>
    <property type="molecule type" value="Genomic_DNA"/>
</dbReference>
<dbReference type="SUPFAM" id="SSF51971">
    <property type="entry name" value="Nucleotide-binding domain"/>
    <property type="match status" value="1"/>
</dbReference>
<proteinExistence type="predicted"/>
<dbReference type="GO" id="GO:0016705">
    <property type="term" value="F:oxidoreductase activity, acting on paired donors, with incorporation or reduction of molecular oxygen"/>
    <property type="evidence" value="ECO:0007669"/>
    <property type="project" value="UniProtKB-ARBA"/>
</dbReference>
<organism evidence="7 8">
    <name type="scientific">Lentibacillus amyloliquefaciens</name>
    <dbReference type="NCBI Taxonomy" id="1472767"/>
    <lineage>
        <taxon>Bacteria</taxon>
        <taxon>Bacillati</taxon>
        <taxon>Bacillota</taxon>
        <taxon>Bacilli</taxon>
        <taxon>Bacillales</taxon>
        <taxon>Bacillaceae</taxon>
        <taxon>Lentibacillus</taxon>
    </lineage>
</organism>
<evidence type="ECO:0000256" key="4">
    <source>
        <dbReference type="ARBA" id="ARBA00023014"/>
    </source>
</evidence>
<dbReference type="SUPFAM" id="SSF50022">
    <property type="entry name" value="ISP domain"/>
    <property type="match status" value="1"/>
</dbReference>
<dbReference type="KEGG" id="lao:AOX59_09200"/>
<accession>A0A0U4DTU6</accession>
<dbReference type="PRINTS" id="PR00162">
    <property type="entry name" value="RIESKE"/>
</dbReference>
<dbReference type="Pfam" id="PF00355">
    <property type="entry name" value="Rieske"/>
    <property type="match status" value="1"/>
</dbReference>
<dbReference type="Gene3D" id="2.102.10.10">
    <property type="entry name" value="Rieske [2Fe-2S] iron-sulphur domain"/>
    <property type="match status" value="1"/>
</dbReference>
<dbReference type="Gene3D" id="3.30.9.10">
    <property type="entry name" value="D-Amino Acid Oxidase, subunit A, domain 2"/>
    <property type="match status" value="1"/>
</dbReference>
<evidence type="ECO:0000256" key="2">
    <source>
        <dbReference type="ARBA" id="ARBA00022723"/>
    </source>
</evidence>
<dbReference type="GO" id="GO:0004497">
    <property type="term" value="F:monooxygenase activity"/>
    <property type="evidence" value="ECO:0007669"/>
    <property type="project" value="UniProtKB-ARBA"/>
</dbReference>
<dbReference type="PANTHER" id="PTHR13847">
    <property type="entry name" value="SARCOSINE DEHYDROGENASE-RELATED"/>
    <property type="match status" value="1"/>
</dbReference>
<dbReference type="RefSeq" id="WP_068444931.1">
    <property type="nucleotide sequence ID" value="NZ_CP013862.1"/>
</dbReference>
<keyword evidence="2" id="KW-0479">Metal-binding</keyword>
<dbReference type="GO" id="GO:0051537">
    <property type="term" value="F:2 iron, 2 sulfur cluster binding"/>
    <property type="evidence" value="ECO:0007669"/>
    <property type="project" value="UniProtKB-KW"/>
</dbReference>
<evidence type="ECO:0000313" key="8">
    <source>
        <dbReference type="Proteomes" id="UP000050331"/>
    </source>
</evidence>
<keyword evidence="8" id="KW-1185">Reference proteome</keyword>
<evidence type="ECO:0000256" key="1">
    <source>
        <dbReference type="ARBA" id="ARBA00022714"/>
    </source>
</evidence>
<keyword evidence="1" id="KW-0001">2Fe-2S</keyword>
<dbReference type="Proteomes" id="UP000050331">
    <property type="component" value="Chromosome"/>
</dbReference>
<dbReference type="InterPro" id="IPR006076">
    <property type="entry name" value="FAD-dep_OxRdtase"/>
</dbReference>
<dbReference type="PROSITE" id="PS51296">
    <property type="entry name" value="RIESKE"/>
    <property type="match status" value="1"/>
</dbReference>
<protein>
    <submittedName>
        <fullName evidence="7">(2Fe-2S)-binding protein</fullName>
    </submittedName>
</protein>
<sequence length="525" mass="58503">MPDKGHTDGQLPESTKSYWRDSVDEMDFPQLKEDLQVDVVIVGGGITGITTAYLLTNEGFKVALLEANKLLNGTTGHTTAKVTAQHGLIYDEFIRNIGKSKARLYYEANMKALNFIKDTVKEEKIDCELSQQDAYLYATTEKYANKLENETKAYEKLGIDGEMVDSIPFNIDIKKGLVMKNQAQFHPLKYLAHLVQEIVDKGGKIFENTPCVNVKTGKHPKVLTRDGASATGNHVIACSHFPFYEGMGLYSARMHADRSYILAVKTKEDYPGGIYVSADDPVRSLRSVRINGEDMVLVVGESHQTGQGMDTMEHYKALERFSRNVFDVDKIPYRWSAQDLVTQDKVPFIGPITSDQPNIMIATGFRKWGMTNGTVAALLFQSSILGKTNAYHKLFAPSRFSVNPSLKNFFVDNADVVSHLIKGKLEIPNRTVGDLANDEAAVISIKGQRKGAYKDQGGTVHIVDTTCTHVGCEVEWNSGERTWDCPCHGSRFTYTGEVIEGPAEKPLKRHDYQMLENLTSEESGY</sequence>
<evidence type="ECO:0000259" key="6">
    <source>
        <dbReference type="PROSITE" id="PS51296"/>
    </source>
</evidence>
<evidence type="ECO:0000256" key="3">
    <source>
        <dbReference type="ARBA" id="ARBA00023004"/>
    </source>
</evidence>
<dbReference type="GO" id="GO:0016020">
    <property type="term" value="C:membrane"/>
    <property type="evidence" value="ECO:0007669"/>
    <property type="project" value="InterPro"/>
</dbReference>
<dbReference type="PANTHER" id="PTHR13847:SF274">
    <property type="entry name" value="RIESKE 2FE-2S IRON-SULFUR PROTEIN YHFW-RELATED"/>
    <property type="match status" value="1"/>
</dbReference>